<keyword evidence="2" id="KW-1185">Reference proteome</keyword>
<dbReference type="VEuPathDB" id="FungiDB:HpaG803983"/>
<evidence type="ECO:0000313" key="1">
    <source>
        <dbReference type="EnsemblProtists" id="HpaP813803"/>
    </source>
</evidence>
<dbReference type="VEuPathDB" id="FungiDB:HpaG813803"/>
<reference evidence="1" key="2">
    <citation type="submission" date="2015-06" db="UniProtKB">
        <authorList>
            <consortium name="EnsemblProtists"/>
        </authorList>
    </citation>
    <scope>IDENTIFICATION</scope>
    <source>
        <strain evidence="1">Emoy2</strain>
    </source>
</reference>
<dbReference type="HOGENOM" id="CLU_1829044_0_0_1"/>
<accession>M4C3Y5</accession>
<dbReference type="EMBL" id="JH598126">
    <property type="status" value="NOT_ANNOTATED_CDS"/>
    <property type="molecule type" value="Genomic_DNA"/>
</dbReference>
<evidence type="ECO:0000313" key="2">
    <source>
        <dbReference type="Proteomes" id="UP000011713"/>
    </source>
</evidence>
<dbReference type="EnsemblProtists" id="HpaT803983">
    <property type="protein sequence ID" value="HpaP803983"/>
    <property type="gene ID" value="HpaG803983"/>
</dbReference>
<dbReference type="AlphaFoldDB" id="M4C3Y5"/>
<organism evidence="1 2">
    <name type="scientific">Hyaloperonospora arabidopsidis (strain Emoy2)</name>
    <name type="common">Downy mildew agent</name>
    <name type="synonym">Peronospora arabidopsidis</name>
    <dbReference type="NCBI Taxonomy" id="559515"/>
    <lineage>
        <taxon>Eukaryota</taxon>
        <taxon>Sar</taxon>
        <taxon>Stramenopiles</taxon>
        <taxon>Oomycota</taxon>
        <taxon>Peronosporomycetes</taxon>
        <taxon>Peronosporales</taxon>
        <taxon>Peronosporaceae</taxon>
        <taxon>Hyaloperonospora</taxon>
    </lineage>
</organism>
<dbReference type="InParanoid" id="M4C3Y5"/>
<protein>
    <submittedName>
        <fullName evidence="1">Uncharacterized protein</fullName>
    </submittedName>
</protein>
<name>M4C3Y5_HYAAE</name>
<dbReference type="Proteomes" id="UP000011713">
    <property type="component" value="Unassembled WGS sequence"/>
</dbReference>
<sequence>MWMVRYQAHRANLLVYAEDLTHFAQTIKIHLGQGKHSERRFCEHGRFSVAQKDTYLLWVWRGRTHQGKLSKQEDCQHVRMPSGSKTCGYECCLEDGELVELSRVGNIALTVVAEDYQRDIDCKGFGIVYDGVKSTPAPEAQ</sequence>
<dbReference type="EMBL" id="JH598190">
    <property type="status" value="NOT_ANNOTATED_CDS"/>
    <property type="molecule type" value="Genomic_DNA"/>
</dbReference>
<dbReference type="EnsemblProtists" id="HpaT813803">
    <property type="protein sequence ID" value="HpaP813803"/>
    <property type="gene ID" value="HpaG813803"/>
</dbReference>
<proteinExistence type="predicted"/>
<reference evidence="2" key="1">
    <citation type="journal article" date="2010" name="Science">
        <title>Signatures of adaptation to obligate biotrophy in the Hyaloperonospora arabidopsidis genome.</title>
        <authorList>
            <person name="Baxter L."/>
            <person name="Tripathy S."/>
            <person name="Ishaque N."/>
            <person name="Boot N."/>
            <person name="Cabral A."/>
            <person name="Kemen E."/>
            <person name="Thines M."/>
            <person name="Ah-Fong A."/>
            <person name="Anderson R."/>
            <person name="Badejoko W."/>
            <person name="Bittner-Eddy P."/>
            <person name="Boore J.L."/>
            <person name="Chibucos M.C."/>
            <person name="Coates M."/>
            <person name="Dehal P."/>
            <person name="Delehaunty K."/>
            <person name="Dong S."/>
            <person name="Downton P."/>
            <person name="Dumas B."/>
            <person name="Fabro G."/>
            <person name="Fronick C."/>
            <person name="Fuerstenberg S.I."/>
            <person name="Fulton L."/>
            <person name="Gaulin E."/>
            <person name="Govers F."/>
            <person name="Hughes L."/>
            <person name="Humphray S."/>
            <person name="Jiang R.H."/>
            <person name="Judelson H."/>
            <person name="Kamoun S."/>
            <person name="Kyung K."/>
            <person name="Meijer H."/>
            <person name="Minx P."/>
            <person name="Morris P."/>
            <person name="Nelson J."/>
            <person name="Phuntumart V."/>
            <person name="Qutob D."/>
            <person name="Rehmany A."/>
            <person name="Rougon-Cardoso A."/>
            <person name="Ryden P."/>
            <person name="Torto-Alalibo T."/>
            <person name="Studholme D."/>
            <person name="Wang Y."/>
            <person name="Win J."/>
            <person name="Wood J."/>
            <person name="Clifton S.W."/>
            <person name="Rogers J."/>
            <person name="Van den Ackerveken G."/>
            <person name="Jones J.D."/>
            <person name="McDowell J.M."/>
            <person name="Beynon J."/>
            <person name="Tyler B.M."/>
        </authorList>
    </citation>
    <scope>NUCLEOTIDE SEQUENCE [LARGE SCALE GENOMIC DNA]</scope>
    <source>
        <strain evidence="2">Emoy2</strain>
    </source>
</reference>